<sequence length="123" mass="13969">MKNKIIIIAKIIIGVPLVIFALGYITMHLWNWLVPTLFNGPVINLWQTFGIVLLSKILFGGFKGKGGGCCCGNHRDPRQAWKEHMKAKWDNLSTEERTSLKDKFFNKCAPRFTNSTDSEDSLK</sequence>
<keyword evidence="3" id="KW-1185">Reference proteome</keyword>
<dbReference type="Proteomes" id="UP000001822">
    <property type="component" value="Chromosome"/>
</dbReference>
<reference evidence="2 3" key="1">
    <citation type="journal article" date="2007" name="Appl. Environ. Microbiol.">
        <title>Genome sequence of the cellulolytic gliding bacterium Cytophaga hutchinsonii.</title>
        <authorList>
            <person name="Xie G."/>
            <person name="Bruce D.C."/>
            <person name="Challacombe J.F."/>
            <person name="Chertkov O."/>
            <person name="Detter J.C."/>
            <person name="Gilna P."/>
            <person name="Han C.S."/>
            <person name="Lucas S."/>
            <person name="Misra M."/>
            <person name="Myers G.L."/>
            <person name="Richardson P."/>
            <person name="Tapia R."/>
            <person name="Thayer N."/>
            <person name="Thompson L.S."/>
            <person name="Brettin T.S."/>
            <person name="Henrissat B."/>
            <person name="Wilson D.B."/>
            <person name="McBride M.J."/>
        </authorList>
    </citation>
    <scope>NUCLEOTIDE SEQUENCE [LARGE SCALE GENOMIC DNA]</scope>
    <source>
        <strain evidence="3">ATCC 33406 / DSM 1761 / CIP 103989 / NBRC 15051 / NCIMB 9469 / D465</strain>
    </source>
</reference>
<organism evidence="2 3">
    <name type="scientific">Cytophaga hutchinsonii (strain ATCC 33406 / DSM 1761 / CIP 103989 / NBRC 15051 / NCIMB 9469 / D465)</name>
    <dbReference type="NCBI Taxonomy" id="269798"/>
    <lineage>
        <taxon>Bacteria</taxon>
        <taxon>Pseudomonadati</taxon>
        <taxon>Bacteroidota</taxon>
        <taxon>Cytophagia</taxon>
        <taxon>Cytophagales</taxon>
        <taxon>Cytophagaceae</taxon>
        <taxon>Cytophaga</taxon>
    </lineage>
</organism>
<keyword evidence="1" id="KW-1133">Transmembrane helix</keyword>
<gene>
    <name evidence="2" type="ordered locus">CHU_1617</name>
</gene>
<dbReference type="AlphaFoldDB" id="A0A6N4SRI1"/>
<evidence type="ECO:0000256" key="1">
    <source>
        <dbReference type="SAM" id="Phobius"/>
    </source>
</evidence>
<feature type="transmembrane region" description="Helical" evidence="1">
    <location>
        <begin position="7"/>
        <end position="30"/>
    </location>
</feature>
<dbReference type="OrthoDB" id="1099872at2"/>
<evidence type="ECO:0000313" key="2">
    <source>
        <dbReference type="EMBL" id="ABG58887.1"/>
    </source>
</evidence>
<name>A0A6N4SRI1_CYTH3</name>
<dbReference type="RefSeq" id="WP_011585002.1">
    <property type="nucleotide sequence ID" value="NC_008255.1"/>
</dbReference>
<accession>A0A6N4SRI1</accession>
<protein>
    <submittedName>
        <fullName evidence="2">Uncharacterized protein</fullName>
    </submittedName>
</protein>
<keyword evidence="1" id="KW-0812">Transmembrane</keyword>
<dbReference type="EMBL" id="CP000383">
    <property type="protein sequence ID" value="ABG58887.1"/>
    <property type="molecule type" value="Genomic_DNA"/>
</dbReference>
<dbReference type="KEGG" id="chu:CHU_1617"/>
<proteinExistence type="predicted"/>
<keyword evidence="1" id="KW-0472">Membrane</keyword>
<evidence type="ECO:0000313" key="3">
    <source>
        <dbReference type="Proteomes" id="UP000001822"/>
    </source>
</evidence>
<feature type="transmembrane region" description="Helical" evidence="1">
    <location>
        <begin position="42"/>
        <end position="59"/>
    </location>
</feature>